<protein>
    <submittedName>
        <fullName evidence="1">Uncharacterized protein</fullName>
    </submittedName>
</protein>
<proteinExistence type="predicted"/>
<organism evidence="1">
    <name type="scientific">Serratia phage Kevin</name>
    <dbReference type="NCBI Taxonomy" id="3161161"/>
    <lineage>
        <taxon>Viruses</taxon>
        <taxon>Duplodnaviria</taxon>
        <taxon>Heunggongvirae</taxon>
        <taxon>Uroviricota</taxon>
        <taxon>Caudoviricetes</taxon>
        <taxon>Pantevenvirales</taxon>
        <taxon>Ackermannviridae</taxon>
        <taxon>Miltonvirus</taxon>
    </lineage>
</organism>
<sequence>MATPLGRTANFEVGGVKLYHHHAVDSHGTTAHTYMADGHVVSRSEFLKIIRDSLEDAKPYICQALNLMKFGG</sequence>
<dbReference type="EMBL" id="PP869623">
    <property type="protein sequence ID" value="XCN28048.1"/>
    <property type="molecule type" value="Genomic_DNA"/>
</dbReference>
<evidence type="ECO:0000313" key="1">
    <source>
        <dbReference type="EMBL" id="XCN28048.1"/>
    </source>
</evidence>
<reference evidence="1" key="1">
    <citation type="submission" date="2024-06" db="EMBL/GenBank/DDBJ databases">
        <authorList>
            <person name="Melgar S."/>
            <person name="Ryabinky S."/>
            <person name="Merugu K."/>
            <person name="Desisa B."/>
            <person name="Truong H."/>
            <person name="Jamal R."/>
            <person name="Sandhu A."/>
            <person name="Johnson A."/>
        </authorList>
    </citation>
    <scope>NUCLEOTIDE SEQUENCE</scope>
</reference>
<name>A0AAU8L045_9CAUD</name>
<accession>A0AAU8L045</accession>